<protein>
    <submittedName>
        <fullName evidence="1">Phage tail protein</fullName>
    </submittedName>
</protein>
<evidence type="ECO:0000313" key="2">
    <source>
        <dbReference type="Proteomes" id="UP000240382"/>
    </source>
</evidence>
<organism evidence="1 2">
    <name type="scientific">Escherichia albertii</name>
    <dbReference type="NCBI Taxonomy" id="208962"/>
    <lineage>
        <taxon>Bacteria</taxon>
        <taxon>Pseudomonadati</taxon>
        <taxon>Pseudomonadota</taxon>
        <taxon>Gammaproteobacteria</taxon>
        <taxon>Enterobacterales</taxon>
        <taxon>Enterobacteriaceae</taxon>
        <taxon>Escherichia</taxon>
    </lineage>
</organism>
<comment type="caution">
    <text evidence="1">The sequence shown here is derived from an EMBL/GenBank/DDBJ whole genome shotgun (WGS) entry which is preliminary data.</text>
</comment>
<dbReference type="Proteomes" id="UP000240382">
    <property type="component" value="Unassembled WGS sequence"/>
</dbReference>
<sequence>MPCRPETAIIQNLGLQETVNQAAGALQKNQNGADIPNKDKFTQTIGACRA</sequence>
<name>A0ABX5H9U2_ESCAL</name>
<evidence type="ECO:0000313" key="1">
    <source>
        <dbReference type="EMBL" id="PSY30051.1"/>
    </source>
</evidence>
<proteinExistence type="predicted"/>
<reference evidence="1 2" key="1">
    <citation type="submission" date="2018-03" db="EMBL/GenBank/DDBJ databases">
        <title>Whole Genome Sequencing of Escherichia coli isolates from wildlife.</title>
        <authorList>
            <person name="Whitehouse C.A."/>
            <person name="Lacher D.W."/>
            <person name="Mammel M.K."/>
            <person name="Barnaba T."/>
            <person name="Lorch J.M."/>
        </authorList>
    </citation>
    <scope>NUCLEOTIDE SEQUENCE [LARGE SCALE GENOMIC DNA]</scope>
    <source>
        <strain evidence="1 2">20507-2</strain>
    </source>
</reference>
<gene>
    <name evidence="1" type="ORF">C7B09_26395</name>
</gene>
<feature type="non-terminal residue" evidence="1">
    <location>
        <position position="50"/>
    </location>
</feature>
<keyword evidence="2" id="KW-1185">Reference proteome</keyword>
<accession>A0ABX5H9U2</accession>
<dbReference type="EMBL" id="PYQT01000159">
    <property type="protein sequence ID" value="PSY30051.1"/>
    <property type="molecule type" value="Genomic_DNA"/>
</dbReference>